<name>A0ABS6DPZ5_9MOLU</name>
<evidence type="ECO:0000313" key="2">
    <source>
        <dbReference type="EMBL" id="MBU4692241.1"/>
    </source>
</evidence>
<dbReference type="EMBL" id="JAHMHH010000001">
    <property type="protein sequence ID" value="MBU4692241.1"/>
    <property type="molecule type" value="Genomic_DNA"/>
</dbReference>
<accession>A0ABS6DPZ5</accession>
<dbReference type="RefSeq" id="WP_216488640.1">
    <property type="nucleotide sequence ID" value="NZ_JAHMHH010000001.1"/>
</dbReference>
<evidence type="ECO:0000313" key="3">
    <source>
        <dbReference type="Proteomes" id="UP000718793"/>
    </source>
</evidence>
<keyword evidence="3" id="KW-1185">Reference proteome</keyword>
<keyword evidence="1" id="KW-1133">Transmembrane helix</keyword>
<organism evidence="2 3">
    <name type="scientific">Mycoplasma zalophi</name>
    <dbReference type="NCBI Taxonomy" id="191287"/>
    <lineage>
        <taxon>Bacteria</taxon>
        <taxon>Bacillati</taxon>
        <taxon>Mycoplasmatota</taxon>
        <taxon>Mollicutes</taxon>
        <taxon>Mycoplasmataceae</taxon>
        <taxon>Mycoplasma</taxon>
    </lineage>
</organism>
<feature type="transmembrane region" description="Helical" evidence="1">
    <location>
        <begin position="26"/>
        <end position="49"/>
    </location>
</feature>
<feature type="transmembrane region" description="Helical" evidence="1">
    <location>
        <begin position="99"/>
        <end position="117"/>
    </location>
</feature>
<reference evidence="2" key="1">
    <citation type="submission" date="2021-06" db="EMBL/GenBank/DDBJ databases">
        <title>Novel Mycoplasma species detected in California sea lions (Zalophus californianus) from the USA.</title>
        <authorList>
            <person name="Volokhov D.V."/>
            <person name="Furtak V.A."/>
            <person name="Zagorodnyaya T.A."/>
        </authorList>
    </citation>
    <scope>NUCLEOTIDE SEQUENCE [LARGE SCALE GENOMIC DNA]</scope>
    <source>
        <strain evidence="2">CSL 5346</strain>
    </source>
</reference>
<gene>
    <name evidence="2" type="ORF">KQ875_01355</name>
</gene>
<evidence type="ECO:0008006" key="4">
    <source>
        <dbReference type="Google" id="ProtNLM"/>
    </source>
</evidence>
<comment type="caution">
    <text evidence="2">The sequence shown here is derived from an EMBL/GenBank/DDBJ whole genome shotgun (WGS) entry which is preliminary data.</text>
</comment>
<keyword evidence="1" id="KW-0812">Transmembrane</keyword>
<feature type="transmembrane region" description="Helical" evidence="1">
    <location>
        <begin position="55"/>
        <end position="78"/>
    </location>
</feature>
<protein>
    <recommendedName>
        <fullName evidence="4">DNA translocase FtsK 4TM region domain-containing protein</fullName>
    </recommendedName>
</protein>
<feature type="transmembrane region" description="Helical" evidence="1">
    <location>
        <begin position="160"/>
        <end position="191"/>
    </location>
</feature>
<sequence>MKFNNIFKRKNTIKIKKIKFWKTPTFVFTIVAFIVFFFWIISFFDIVVLTTIHSYTLGALFGFNSSLFYFAIILFSIMKIFDWEGKITLKHFFFSFTRYLVFSFVVTIFAGMIYNVSSYEKMSHVGNNIPKVFNSWFKDYSNATSPALPNKFTSGIFSSFIFAIFSSIGSQFLAIVLSIILFILSIIIFFIPTHKFYLFSFSRAKRMSAKRKNDSYNKTNYKNNAIKTTKKYENIESWTANINLEDDNLFNKLESIDEKTASDEVKLDYLDDNPFDTTEFEIIDFDKKNNNSTFNDVTKEQSFIEQNIISTQENENNSTFITASDFENYTLNKSENEFKKQKRFSLIKDEEDLNLDSQDGRYGK</sequence>
<evidence type="ECO:0000256" key="1">
    <source>
        <dbReference type="SAM" id="Phobius"/>
    </source>
</evidence>
<dbReference type="Proteomes" id="UP000718793">
    <property type="component" value="Unassembled WGS sequence"/>
</dbReference>
<keyword evidence="1" id="KW-0472">Membrane</keyword>
<proteinExistence type="predicted"/>